<dbReference type="InterPro" id="IPR011051">
    <property type="entry name" value="RmlC_Cupin_sf"/>
</dbReference>
<gene>
    <name evidence="6" type="ORF">WCD41_26915</name>
</gene>
<organism evidence="6 7">
    <name type="scientific">Actinomycetospora aeridis</name>
    <dbReference type="NCBI Taxonomy" id="3129231"/>
    <lineage>
        <taxon>Bacteria</taxon>
        <taxon>Bacillati</taxon>
        <taxon>Actinomycetota</taxon>
        <taxon>Actinomycetes</taxon>
        <taxon>Pseudonocardiales</taxon>
        <taxon>Pseudonocardiaceae</taxon>
        <taxon>Actinomycetospora</taxon>
    </lineage>
</organism>
<keyword evidence="5" id="KW-0408">Iron</keyword>
<protein>
    <submittedName>
        <fullName evidence="6">Cysteine dioxygenase family protein</fullName>
    </submittedName>
</protein>
<sequence>MTTPPVSRIITPLAALTADLDAAVRQSAPGLARVDAVGDALAPFLGDPRLLSPAQCVGDPQHYRQHLLHVADDGAFSLVALVWLPGQTTPIHDHLSWCVVGVHAGEEHEIRYLRVGDRLVVDGEDVAGPGSVAGLLPPGDIHQVTNSAPTTTISLHVYGVDVRRLGSSIRRRYDLPVSG</sequence>
<accession>A0ABU8NCI5</accession>
<keyword evidence="3 6" id="KW-0223">Dioxygenase</keyword>
<evidence type="ECO:0000256" key="5">
    <source>
        <dbReference type="ARBA" id="ARBA00023004"/>
    </source>
</evidence>
<dbReference type="InterPro" id="IPR014710">
    <property type="entry name" value="RmlC-like_jellyroll"/>
</dbReference>
<dbReference type="CDD" id="cd10548">
    <property type="entry name" value="cupin_CDO"/>
    <property type="match status" value="1"/>
</dbReference>
<comment type="similarity">
    <text evidence="1">Belongs to the cysteine dioxygenase family.</text>
</comment>
<dbReference type="PANTHER" id="PTHR12918:SF1">
    <property type="entry name" value="CYSTEINE DIOXYGENASE TYPE 1"/>
    <property type="match status" value="1"/>
</dbReference>
<evidence type="ECO:0000256" key="3">
    <source>
        <dbReference type="ARBA" id="ARBA00022964"/>
    </source>
</evidence>
<evidence type="ECO:0000313" key="7">
    <source>
        <dbReference type="Proteomes" id="UP001370100"/>
    </source>
</evidence>
<dbReference type="InterPro" id="IPR010300">
    <property type="entry name" value="CDO_1"/>
</dbReference>
<keyword evidence="7" id="KW-1185">Reference proteome</keyword>
<keyword evidence="2" id="KW-0479">Metal-binding</keyword>
<comment type="caution">
    <text evidence="6">The sequence shown here is derived from an EMBL/GenBank/DDBJ whole genome shotgun (WGS) entry which is preliminary data.</text>
</comment>
<dbReference type="EMBL" id="JBBEGL010000010">
    <property type="protein sequence ID" value="MEJ2890120.1"/>
    <property type="molecule type" value="Genomic_DNA"/>
</dbReference>
<evidence type="ECO:0000256" key="2">
    <source>
        <dbReference type="ARBA" id="ARBA00022723"/>
    </source>
</evidence>
<dbReference type="Proteomes" id="UP001370100">
    <property type="component" value="Unassembled WGS sequence"/>
</dbReference>
<dbReference type="GO" id="GO:0051213">
    <property type="term" value="F:dioxygenase activity"/>
    <property type="evidence" value="ECO:0007669"/>
    <property type="project" value="UniProtKB-KW"/>
</dbReference>
<dbReference type="Pfam" id="PF05995">
    <property type="entry name" value="CDO_I"/>
    <property type="match status" value="1"/>
</dbReference>
<name>A0ABU8NCI5_9PSEU</name>
<evidence type="ECO:0000256" key="1">
    <source>
        <dbReference type="ARBA" id="ARBA00006622"/>
    </source>
</evidence>
<evidence type="ECO:0000313" key="6">
    <source>
        <dbReference type="EMBL" id="MEJ2890120.1"/>
    </source>
</evidence>
<dbReference type="Gene3D" id="2.60.120.10">
    <property type="entry name" value="Jelly Rolls"/>
    <property type="match status" value="1"/>
</dbReference>
<dbReference type="RefSeq" id="WP_337718323.1">
    <property type="nucleotide sequence ID" value="NZ_JBBEGL010000010.1"/>
</dbReference>
<proteinExistence type="inferred from homology"/>
<reference evidence="6 7" key="1">
    <citation type="submission" date="2024-03" db="EMBL/GenBank/DDBJ databases">
        <title>Actinomycetospora sp. OC33-EN06, a novel actinomycete isolated from wild orchid (Aerides multiflora).</title>
        <authorList>
            <person name="Suriyachadkun C."/>
        </authorList>
    </citation>
    <scope>NUCLEOTIDE SEQUENCE [LARGE SCALE GENOMIC DNA]</scope>
    <source>
        <strain evidence="6 7">OC33-EN06</strain>
    </source>
</reference>
<dbReference type="PANTHER" id="PTHR12918">
    <property type="entry name" value="CYSTEINE DIOXYGENASE"/>
    <property type="match status" value="1"/>
</dbReference>
<evidence type="ECO:0000256" key="4">
    <source>
        <dbReference type="ARBA" id="ARBA00023002"/>
    </source>
</evidence>
<dbReference type="SUPFAM" id="SSF51182">
    <property type="entry name" value="RmlC-like cupins"/>
    <property type="match status" value="1"/>
</dbReference>
<keyword evidence="4" id="KW-0560">Oxidoreductase</keyword>